<evidence type="ECO:0000256" key="1">
    <source>
        <dbReference type="ARBA" id="ARBA00004651"/>
    </source>
</evidence>
<keyword evidence="2 7" id="KW-0813">Transport</keyword>
<feature type="transmembrane region" description="Helical" evidence="7">
    <location>
        <begin position="278"/>
        <end position="301"/>
    </location>
</feature>
<evidence type="ECO:0000259" key="8">
    <source>
        <dbReference type="PROSITE" id="PS50928"/>
    </source>
</evidence>
<keyword evidence="6 7" id="KW-0472">Membrane</keyword>
<evidence type="ECO:0000256" key="2">
    <source>
        <dbReference type="ARBA" id="ARBA00022448"/>
    </source>
</evidence>
<feature type="transmembrane region" description="Helical" evidence="7">
    <location>
        <begin position="100"/>
        <end position="121"/>
    </location>
</feature>
<accession>A0A4R0XSD9</accession>
<dbReference type="InterPro" id="IPR000515">
    <property type="entry name" value="MetI-like"/>
</dbReference>
<dbReference type="Proteomes" id="UP000294192">
    <property type="component" value="Unassembled WGS sequence"/>
</dbReference>
<keyword evidence="10" id="KW-1185">Reference proteome</keyword>
<feature type="transmembrane region" description="Helical" evidence="7">
    <location>
        <begin position="31"/>
        <end position="52"/>
    </location>
</feature>
<organism evidence="9 10">
    <name type="scientific">Mycoplasma marinum</name>
    <dbReference type="NCBI Taxonomy" id="1937190"/>
    <lineage>
        <taxon>Bacteria</taxon>
        <taxon>Bacillati</taxon>
        <taxon>Mycoplasmatota</taxon>
        <taxon>Mollicutes</taxon>
        <taxon>Mycoplasmataceae</taxon>
        <taxon>Mycoplasma</taxon>
    </lineage>
</organism>
<dbReference type="PANTHER" id="PTHR43744:SF12">
    <property type="entry name" value="ABC TRANSPORTER PERMEASE PROTEIN MG189-RELATED"/>
    <property type="match status" value="1"/>
</dbReference>
<dbReference type="GO" id="GO:0055085">
    <property type="term" value="P:transmembrane transport"/>
    <property type="evidence" value="ECO:0007669"/>
    <property type="project" value="InterPro"/>
</dbReference>
<dbReference type="InterPro" id="IPR035906">
    <property type="entry name" value="MetI-like_sf"/>
</dbReference>
<feature type="domain" description="ABC transmembrane type-1" evidence="8">
    <location>
        <begin position="96"/>
        <end position="298"/>
    </location>
</feature>
<keyword evidence="5 7" id="KW-1133">Transmembrane helix</keyword>
<dbReference type="RefSeq" id="WP_131599580.1">
    <property type="nucleotide sequence ID" value="NZ_PSZO01000039.1"/>
</dbReference>
<feature type="transmembrane region" description="Helical" evidence="7">
    <location>
        <begin position="225"/>
        <end position="247"/>
    </location>
</feature>
<name>A0A4R0XSD9_9MOLU</name>
<dbReference type="PROSITE" id="PS50928">
    <property type="entry name" value="ABC_TM1"/>
    <property type="match status" value="1"/>
</dbReference>
<dbReference type="SUPFAM" id="SSF161098">
    <property type="entry name" value="MetI-like"/>
    <property type="match status" value="1"/>
</dbReference>
<gene>
    <name evidence="9" type="ORF">C4B24_04555</name>
</gene>
<dbReference type="EMBL" id="PSZO01000039">
    <property type="protein sequence ID" value="TCG10509.1"/>
    <property type="molecule type" value="Genomic_DNA"/>
</dbReference>
<dbReference type="Pfam" id="PF00528">
    <property type="entry name" value="BPD_transp_1"/>
    <property type="match status" value="1"/>
</dbReference>
<protein>
    <recommendedName>
        <fullName evidence="8">ABC transmembrane type-1 domain-containing protein</fullName>
    </recommendedName>
</protein>
<comment type="caution">
    <text evidence="9">The sequence shown here is derived from an EMBL/GenBank/DDBJ whole genome shotgun (WGS) entry which is preliminary data.</text>
</comment>
<sequence>MKQNSIRARRETHKYNKRAKLSKRLHISRKLLIYAILIFWLVVSLFPFIWAITASFKTPANIASLGINPFPGKWTTENFDYIFHSTFTKEFIGVWIKNSIIFSVACSTLNVFFNFLAGYALARIHFKGKKQLLWIFIAGMMIPAQITQIPQLFILIQMGFIGGDVADNIWFIGIIFTSMTSAMWIFLVRQFYINLGNSAEEAGTLDGLSTFGVFIRISLKLMIPLIATQWAMIFMASWNNFIMFTLWSGGEPSRMTITAALQVIGSAANASDPNQGRAITLAATNIATLPVIIVYLCSLFFQRKQIGENDK</sequence>
<comment type="similarity">
    <text evidence="7">Belongs to the binding-protein-dependent transport system permease family.</text>
</comment>
<evidence type="ECO:0000256" key="3">
    <source>
        <dbReference type="ARBA" id="ARBA00022475"/>
    </source>
</evidence>
<reference evidence="9 10" key="1">
    <citation type="submission" date="2018-02" db="EMBL/GenBank/DDBJ databases">
        <title>Mycoplasma marinum and Mycoplasma todarodis sp. nov., moderately halophilic and psychrotolerant mycoplasmas isolated from cephalopods.</title>
        <authorList>
            <person name="Viver T."/>
        </authorList>
    </citation>
    <scope>NUCLEOTIDE SEQUENCE [LARGE SCALE GENOMIC DNA]</scope>
    <source>
        <strain evidence="9 10">PE</strain>
    </source>
</reference>
<proteinExistence type="inferred from homology"/>
<dbReference type="AlphaFoldDB" id="A0A4R0XSD9"/>
<comment type="subcellular location">
    <subcellularLocation>
        <location evidence="1 7">Cell membrane</location>
        <topology evidence="1 7">Multi-pass membrane protein</topology>
    </subcellularLocation>
</comment>
<keyword evidence="3" id="KW-1003">Cell membrane</keyword>
<dbReference type="Gene3D" id="1.10.3720.10">
    <property type="entry name" value="MetI-like"/>
    <property type="match status" value="1"/>
</dbReference>
<feature type="transmembrane region" description="Helical" evidence="7">
    <location>
        <begin position="133"/>
        <end position="156"/>
    </location>
</feature>
<keyword evidence="4 7" id="KW-0812">Transmembrane</keyword>
<dbReference type="CDD" id="cd06261">
    <property type="entry name" value="TM_PBP2"/>
    <property type="match status" value="1"/>
</dbReference>
<feature type="transmembrane region" description="Helical" evidence="7">
    <location>
        <begin position="168"/>
        <end position="188"/>
    </location>
</feature>
<evidence type="ECO:0000256" key="7">
    <source>
        <dbReference type="RuleBase" id="RU363032"/>
    </source>
</evidence>
<evidence type="ECO:0000313" key="9">
    <source>
        <dbReference type="EMBL" id="TCG10509.1"/>
    </source>
</evidence>
<evidence type="ECO:0000256" key="5">
    <source>
        <dbReference type="ARBA" id="ARBA00022989"/>
    </source>
</evidence>
<dbReference type="OrthoDB" id="9771544at2"/>
<evidence type="ECO:0000256" key="4">
    <source>
        <dbReference type="ARBA" id="ARBA00022692"/>
    </source>
</evidence>
<dbReference type="GO" id="GO:0005886">
    <property type="term" value="C:plasma membrane"/>
    <property type="evidence" value="ECO:0007669"/>
    <property type="project" value="UniProtKB-SubCell"/>
</dbReference>
<evidence type="ECO:0000313" key="10">
    <source>
        <dbReference type="Proteomes" id="UP000294192"/>
    </source>
</evidence>
<evidence type="ECO:0000256" key="6">
    <source>
        <dbReference type="ARBA" id="ARBA00023136"/>
    </source>
</evidence>
<dbReference type="PANTHER" id="PTHR43744">
    <property type="entry name" value="ABC TRANSPORTER PERMEASE PROTEIN MG189-RELATED-RELATED"/>
    <property type="match status" value="1"/>
</dbReference>